<dbReference type="EMBL" id="JAUSUY010000009">
    <property type="protein sequence ID" value="MDT3426934.1"/>
    <property type="molecule type" value="Genomic_DNA"/>
</dbReference>
<gene>
    <name evidence="1" type="ORF">J2Z22_002468</name>
</gene>
<protein>
    <submittedName>
        <fullName evidence="1">Uncharacterized protein</fullName>
    </submittedName>
</protein>
<proteinExistence type="predicted"/>
<dbReference type="Proteomes" id="UP001248709">
    <property type="component" value="Unassembled WGS sequence"/>
</dbReference>
<keyword evidence="2" id="KW-1185">Reference proteome</keyword>
<organism evidence="1 2">
    <name type="scientific">Paenibacillus forsythiae</name>
    <dbReference type="NCBI Taxonomy" id="365616"/>
    <lineage>
        <taxon>Bacteria</taxon>
        <taxon>Bacillati</taxon>
        <taxon>Bacillota</taxon>
        <taxon>Bacilli</taxon>
        <taxon>Bacillales</taxon>
        <taxon>Paenibacillaceae</taxon>
        <taxon>Paenibacillus</taxon>
    </lineage>
</organism>
<evidence type="ECO:0000313" key="1">
    <source>
        <dbReference type="EMBL" id="MDT3426934.1"/>
    </source>
</evidence>
<dbReference type="RefSeq" id="WP_025699419.1">
    <property type="nucleotide sequence ID" value="NZ_JAUSUY010000009.1"/>
</dbReference>
<comment type="caution">
    <text evidence="1">The sequence shown here is derived from an EMBL/GenBank/DDBJ whole genome shotgun (WGS) entry which is preliminary data.</text>
</comment>
<name>A0ABU3H807_9BACL</name>
<reference evidence="1 2" key="1">
    <citation type="submission" date="2023-07" db="EMBL/GenBank/DDBJ databases">
        <title>Genomic Encyclopedia of Type Strains, Phase IV (KMG-IV): sequencing the most valuable type-strain genomes for metagenomic binning, comparative biology and taxonomic classification.</title>
        <authorList>
            <person name="Goeker M."/>
        </authorList>
    </citation>
    <scope>NUCLEOTIDE SEQUENCE [LARGE SCALE GENOMIC DNA]</scope>
    <source>
        <strain evidence="1 2">T98</strain>
    </source>
</reference>
<accession>A0ABU3H807</accession>
<sequence>MEDRKERINRTEAGFAQWAKEAQPLRLIAARMAGSLESWLCIARMKVLRDFKSDIVVCTNVWIIL</sequence>
<evidence type="ECO:0000313" key="2">
    <source>
        <dbReference type="Proteomes" id="UP001248709"/>
    </source>
</evidence>